<protein>
    <recommendedName>
        <fullName evidence="3">Glycosidase</fullName>
    </recommendedName>
</protein>
<dbReference type="EMBL" id="JAGSYN010000216">
    <property type="protein sequence ID" value="KAG7661613.1"/>
    <property type="molecule type" value="Genomic_DNA"/>
</dbReference>
<dbReference type="PANTHER" id="PTHR34106:SF5">
    <property type="entry name" value="GLYCOSIDASE"/>
    <property type="match status" value="1"/>
</dbReference>
<dbReference type="Pfam" id="PF04041">
    <property type="entry name" value="Glyco_hydro_130"/>
    <property type="match status" value="1"/>
</dbReference>
<dbReference type="InterPro" id="IPR007184">
    <property type="entry name" value="Mannoside_phosphorylase"/>
</dbReference>
<evidence type="ECO:0008006" key="3">
    <source>
        <dbReference type="Google" id="ProtNLM"/>
    </source>
</evidence>
<dbReference type="PANTHER" id="PTHR34106">
    <property type="entry name" value="GLYCOSIDASE"/>
    <property type="match status" value="1"/>
</dbReference>
<sequence length="336" mass="38313">MMIPTINQNSIVGCQNSPSPTDIHFPLGPFTKHPYNPILTPDPSHEWESAYIYNATAIVIDQKIYLFYRAQNFQKISSIGIAWSTDGFNFERFPKPVIFPTEPYELAGGCEDPRIVRDEKTKRFIMTYTAYDGHIARLCVASSMDLFNWKKYPPLFMNSPEGNPLWSKSGAIFTDLRQEDGKYYMVWGDQKLYLAISDDLIHWELPFPDTRLDDNIFANRVFPHESRLIESGPAPIKLSNGMYIFIYNCSTWGTDELEEGSYSISQMLIDYNNITNGPVTRLEKPMIIPETEDEKNGLVNNVVFCEGIVLFNGTWFLYYGQADSVLGVAIAPLSQS</sequence>
<name>A0A8J5QJI7_9ASCO</name>
<reference evidence="1 2" key="1">
    <citation type="journal article" date="2021" name="DNA Res.">
        <title>Genome analysis of Candida subhashii reveals its hybrid nature and dual mitochondrial genome conformations.</title>
        <authorList>
            <person name="Mixao V."/>
            <person name="Hegedusova E."/>
            <person name="Saus E."/>
            <person name="Pryszcz L.P."/>
            <person name="Cillingova A."/>
            <person name="Nosek J."/>
            <person name="Gabaldon T."/>
        </authorList>
    </citation>
    <scope>NUCLEOTIDE SEQUENCE [LARGE SCALE GENOMIC DNA]</scope>
    <source>
        <strain evidence="1 2">CBS 10753</strain>
    </source>
</reference>
<comment type="caution">
    <text evidence="1">The sequence shown here is derived from an EMBL/GenBank/DDBJ whole genome shotgun (WGS) entry which is preliminary data.</text>
</comment>
<organism evidence="1 2">
    <name type="scientific">[Candida] subhashii</name>
    <dbReference type="NCBI Taxonomy" id="561895"/>
    <lineage>
        <taxon>Eukaryota</taxon>
        <taxon>Fungi</taxon>
        <taxon>Dikarya</taxon>
        <taxon>Ascomycota</taxon>
        <taxon>Saccharomycotina</taxon>
        <taxon>Pichiomycetes</taxon>
        <taxon>Debaryomycetaceae</taxon>
        <taxon>Spathaspora</taxon>
    </lineage>
</organism>
<dbReference type="CDD" id="cd18610">
    <property type="entry name" value="GH130_BT3780-like"/>
    <property type="match status" value="1"/>
</dbReference>
<dbReference type="Proteomes" id="UP000694255">
    <property type="component" value="Unassembled WGS sequence"/>
</dbReference>
<dbReference type="RefSeq" id="XP_049261846.1">
    <property type="nucleotide sequence ID" value="XM_049408887.1"/>
</dbReference>
<gene>
    <name evidence="1" type="ORF">J8A68_004882</name>
</gene>
<dbReference type="OrthoDB" id="21615at2759"/>
<dbReference type="AlphaFoldDB" id="A0A8J5QJI7"/>
<keyword evidence="2" id="KW-1185">Reference proteome</keyword>
<evidence type="ECO:0000313" key="1">
    <source>
        <dbReference type="EMBL" id="KAG7661613.1"/>
    </source>
</evidence>
<dbReference type="PIRSF" id="PIRSF016202">
    <property type="entry name" value="PH1107"/>
    <property type="match status" value="1"/>
</dbReference>
<proteinExistence type="predicted"/>
<dbReference type="GeneID" id="73471682"/>
<evidence type="ECO:0000313" key="2">
    <source>
        <dbReference type="Proteomes" id="UP000694255"/>
    </source>
</evidence>
<accession>A0A8J5QJI7</accession>